<evidence type="ECO:0000313" key="3">
    <source>
        <dbReference type="Proteomes" id="UP000542674"/>
    </source>
</evidence>
<keyword evidence="2" id="KW-0255">Endonuclease</keyword>
<feature type="compositionally biased region" description="Basic and acidic residues" evidence="1">
    <location>
        <begin position="60"/>
        <end position="70"/>
    </location>
</feature>
<dbReference type="EMBL" id="JACHJS010000001">
    <property type="protein sequence ID" value="MBB4963819.1"/>
    <property type="molecule type" value="Genomic_DNA"/>
</dbReference>
<keyword evidence="2" id="KW-0540">Nuclease</keyword>
<dbReference type="Proteomes" id="UP000542674">
    <property type="component" value="Unassembled WGS sequence"/>
</dbReference>
<feature type="region of interest" description="Disordered" evidence="1">
    <location>
        <begin position="1"/>
        <end position="20"/>
    </location>
</feature>
<dbReference type="RefSeq" id="WP_184666564.1">
    <property type="nucleotide sequence ID" value="NZ_BAABAI010000034.1"/>
</dbReference>
<accession>A0A7W7SZG6</accession>
<dbReference type="AlphaFoldDB" id="A0A7W7SZG6"/>
<feature type="compositionally biased region" description="Low complexity" evidence="1">
    <location>
        <begin position="9"/>
        <end position="20"/>
    </location>
</feature>
<evidence type="ECO:0000313" key="2">
    <source>
        <dbReference type="EMBL" id="MBB4963819.1"/>
    </source>
</evidence>
<feature type="region of interest" description="Disordered" evidence="1">
    <location>
        <begin position="60"/>
        <end position="100"/>
    </location>
</feature>
<dbReference type="GO" id="GO:0004519">
    <property type="term" value="F:endonuclease activity"/>
    <property type="evidence" value="ECO:0007669"/>
    <property type="project" value="UniProtKB-KW"/>
</dbReference>
<keyword evidence="3" id="KW-1185">Reference proteome</keyword>
<organism evidence="2 3">
    <name type="scientific">Saccharothrix violaceirubra</name>
    <dbReference type="NCBI Taxonomy" id="413306"/>
    <lineage>
        <taxon>Bacteria</taxon>
        <taxon>Bacillati</taxon>
        <taxon>Actinomycetota</taxon>
        <taxon>Actinomycetes</taxon>
        <taxon>Pseudonocardiales</taxon>
        <taxon>Pseudonocardiaceae</taxon>
        <taxon>Saccharothrix</taxon>
    </lineage>
</organism>
<proteinExistence type="predicted"/>
<sequence length="120" mass="13093">MPQRAGKRCPTPGCTNPTGPDGYCAERCARRRNAAAHRTTPTKVARASREVRRHRAEAVRAHLDQHDDGMGHCPGYGREPHDVFPGELTADDPVPIARGGDPLQQMAVLCRSCNSRKGAR</sequence>
<evidence type="ECO:0000256" key="1">
    <source>
        <dbReference type="SAM" id="MobiDB-lite"/>
    </source>
</evidence>
<comment type="caution">
    <text evidence="2">The sequence shown here is derived from an EMBL/GenBank/DDBJ whole genome shotgun (WGS) entry which is preliminary data.</text>
</comment>
<reference evidence="2 3" key="1">
    <citation type="submission" date="2020-08" db="EMBL/GenBank/DDBJ databases">
        <title>Sequencing the genomes of 1000 actinobacteria strains.</title>
        <authorList>
            <person name="Klenk H.-P."/>
        </authorList>
    </citation>
    <scope>NUCLEOTIDE SEQUENCE [LARGE SCALE GENOMIC DNA]</scope>
    <source>
        <strain evidence="2 3">DSM 45084</strain>
    </source>
</reference>
<name>A0A7W7SZG6_9PSEU</name>
<keyword evidence="2" id="KW-0378">Hydrolase</keyword>
<gene>
    <name evidence="2" type="ORF">F4559_001178</name>
</gene>
<dbReference type="Gene3D" id="1.10.30.50">
    <property type="match status" value="1"/>
</dbReference>
<protein>
    <submittedName>
        <fullName evidence="2">5-methylcytosine-specific restriction endonuclease McrA</fullName>
    </submittedName>
</protein>